<keyword evidence="3" id="KW-1185">Reference proteome</keyword>
<dbReference type="EMBL" id="CP014525">
    <property type="protein sequence ID" value="AMW35285.1"/>
    <property type="molecule type" value="Genomic_DNA"/>
</dbReference>
<feature type="domain" description="Extensin-like C-terminal" evidence="1">
    <location>
        <begin position="61"/>
        <end position="231"/>
    </location>
</feature>
<dbReference type="RefSeq" id="WP_066135798.1">
    <property type="nucleotide sequence ID" value="NZ_CP014525.1"/>
</dbReference>
<dbReference type="Pfam" id="PF06904">
    <property type="entry name" value="Extensin-like_C"/>
    <property type="match status" value="1"/>
</dbReference>
<reference evidence="2 3" key="1">
    <citation type="submission" date="2016-02" db="EMBL/GenBank/DDBJ databases">
        <title>Complete Genome of H5569, the type strain of the newly described species Haematospirillium jordaniae.</title>
        <authorList>
            <person name="Nicholson A.C."/>
            <person name="Humrighouse B.W."/>
            <person name="Loparov V."/>
            <person name="McQuiston J.R."/>
        </authorList>
    </citation>
    <scope>NUCLEOTIDE SEQUENCE [LARGE SCALE GENOMIC DNA]</scope>
    <source>
        <strain evidence="2 3">H5569</strain>
    </source>
</reference>
<accession>A0A143DEW6</accession>
<dbReference type="KEGG" id="hjo:AY555_08960"/>
<name>A0A143DEW6_9PROT</name>
<dbReference type="Proteomes" id="UP000076066">
    <property type="component" value="Chromosome"/>
</dbReference>
<dbReference type="InterPro" id="IPR009683">
    <property type="entry name" value="Extensin-like_C"/>
</dbReference>
<evidence type="ECO:0000259" key="1">
    <source>
        <dbReference type="Pfam" id="PF06904"/>
    </source>
</evidence>
<dbReference type="AlphaFoldDB" id="A0A143DEW6"/>
<organism evidence="2 3">
    <name type="scientific">Haematospirillum jordaniae</name>
    <dbReference type="NCBI Taxonomy" id="1549855"/>
    <lineage>
        <taxon>Bacteria</taxon>
        <taxon>Pseudomonadati</taxon>
        <taxon>Pseudomonadota</taxon>
        <taxon>Alphaproteobacteria</taxon>
        <taxon>Rhodospirillales</taxon>
        <taxon>Novispirillaceae</taxon>
        <taxon>Haematospirillum</taxon>
    </lineage>
</organism>
<evidence type="ECO:0000313" key="2">
    <source>
        <dbReference type="EMBL" id="AMW35285.1"/>
    </source>
</evidence>
<dbReference type="GeneID" id="53317283"/>
<protein>
    <recommendedName>
        <fullName evidence="1">Extensin-like C-terminal domain-containing protein</fullName>
    </recommendedName>
</protein>
<evidence type="ECO:0000313" key="3">
    <source>
        <dbReference type="Proteomes" id="UP000076066"/>
    </source>
</evidence>
<gene>
    <name evidence="2" type="ORF">AY555_08960</name>
</gene>
<sequence length="233" mass="25505">MQGRSAGVLSHIKEQLQDCSAHVTQSGILCRLVGAISLVLVLSACSSDTNSHIIPRERGSACLVSLSYHASAFDTAAKKPGMKTGCSVETPVSLSGTQVPLSRPALMDCTLALRFSAFEAASIQPLAREIFHQEVQVYHHYGAYACRGRSSNRKRLSEHSYGKALDIGVFELRDGTRISVAKDWNNAGKKTEFLRKLSQSACKWFSVVLTPNSDRDHHDHLHLDIGPWKKCGT</sequence>
<proteinExistence type="predicted"/>
<dbReference type="STRING" id="1549855.AY555_08960"/>